<accession>A0A0F9HWY3</accession>
<feature type="region of interest" description="Disordered" evidence="1">
    <location>
        <begin position="60"/>
        <end position="80"/>
    </location>
</feature>
<dbReference type="AlphaFoldDB" id="A0A0F9HWY3"/>
<sequence length="177" mass="19607">MKYEVACTLCGHNQIYSPRNSKTPKKPHTTCKSCGKDFSIDIGISETVSRIPKSPKKILLTKSNPKQPPQVEGLATPPTTPINAVGDPVGFVTSIITEELMKTRDVRWATLFVSVLRESKKLDYSTQQEVEWSNQAKSLSIEELVEKVAIKGSISKNISRRLEKADDTSPLDSFSDV</sequence>
<comment type="caution">
    <text evidence="2">The sequence shown here is derived from an EMBL/GenBank/DDBJ whole genome shotgun (WGS) entry which is preliminary data.</text>
</comment>
<reference evidence="2" key="1">
    <citation type="journal article" date="2015" name="Nature">
        <title>Complex archaea that bridge the gap between prokaryotes and eukaryotes.</title>
        <authorList>
            <person name="Spang A."/>
            <person name="Saw J.H."/>
            <person name="Jorgensen S.L."/>
            <person name="Zaremba-Niedzwiedzka K."/>
            <person name="Martijn J."/>
            <person name="Lind A.E."/>
            <person name="van Eijk R."/>
            <person name="Schleper C."/>
            <person name="Guy L."/>
            <person name="Ettema T.J."/>
        </authorList>
    </citation>
    <scope>NUCLEOTIDE SEQUENCE</scope>
</reference>
<dbReference type="EMBL" id="LAZR01013873">
    <property type="protein sequence ID" value="KKM19941.1"/>
    <property type="molecule type" value="Genomic_DNA"/>
</dbReference>
<evidence type="ECO:0000313" key="2">
    <source>
        <dbReference type="EMBL" id="KKM19941.1"/>
    </source>
</evidence>
<evidence type="ECO:0000256" key="1">
    <source>
        <dbReference type="SAM" id="MobiDB-lite"/>
    </source>
</evidence>
<proteinExistence type="predicted"/>
<gene>
    <name evidence="2" type="ORF">LCGC14_1650510</name>
</gene>
<organism evidence="2">
    <name type="scientific">marine sediment metagenome</name>
    <dbReference type="NCBI Taxonomy" id="412755"/>
    <lineage>
        <taxon>unclassified sequences</taxon>
        <taxon>metagenomes</taxon>
        <taxon>ecological metagenomes</taxon>
    </lineage>
</organism>
<protein>
    <submittedName>
        <fullName evidence="2">Uncharacterized protein</fullName>
    </submittedName>
</protein>
<name>A0A0F9HWY3_9ZZZZ</name>